<evidence type="ECO:0000256" key="1">
    <source>
        <dbReference type="ARBA" id="ARBA00011028"/>
    </source>
</evidence>
<evidence type="ECO:0000256" key="2">
    <source>
        <dbReference type="ARBA" id="ARBA00022448"/>
    </source>
</evidence>
<sequence length="262" mass="31541">MKKIIILFFLSISILAAKPRVSVSILPLEYIVEKITLNKFYHMSLFDENYINEFPSKKKIRKLSYSPIFLSMNLPREKKYIKDLQEISNIKVVDITKGIDKLDNNPYIWMDPIIFRQIVLNVYEQILKLDREHKSFYENNLNKLLKNIDEIFLVVRKQLNNAKSYNFYTFDKYWDYYAKRYRLNLIKKEKHKLSAKEIYETIVFARENSINKTLVDEHDSKKIISFFAQNSETHIIKNNIFKKNWQSNIFILTQKLSEENNK</sequence>
<proteinExistence type="inferred from homology"/>
<dbReference type="EMBL" id="PTIW01000006">
    <property type="protein sequence ID" value="PPK61979.1"/>
    <property type="molecule type" value="Genomic_DNA"/>
</dbReference>
<gene>
    <name evidence="4" type="ORF">B0F89_10673</name>
</gene>
<dbReference type="GO" id="GO:0046872">
    <property type="term" value="F:metal ion binding"/>
    <property type="evidence" value="ECO:0007669"/>
    <property type="project" value="InterPro"/>
</dbReference>
<evidence type="ECO:0000313" key="5">
    <source>
        <dbReference type="Proteomes" id="UP000239861"/>
    </source>
</evidence>
<dbReference type="PANTHER" id="PTHR42953">
    <property type="entry name" value="HIGH-AFFINITY ZINC UPTAKE SYSTEM PROTEIN ZNUA-RELATED"/>
    <property type="match status" value="1"/>
</dbReference>
<dbReference type="SUPFAM" id="SSF53807">
    <property type="entry name" value="Helical backbone' metal receptor"/>
    <property type="match status" value="1"/>
</dbReference>
<dbReference type="PANTHER" id="PTHR42953:SF3">
    <property type="entry name" value="HIGH-AFFINITY ZINC UPTAKE SYSTEM PROTEIN ZNUA"/>
    <property type="match status" value="1"/>
</dbReference>
<keyword evidence="2" id="KW-0813">Transport</keyword>
<dbReference type="Gene3D" id="3.40.50.1980">
    <property type="entry name" value="Nitrogenase molybdenum iron protein domain"/>
    <property type="match status" value="1"/>
</dbReference>
<reference evidence="4 5" key="1">
    <citation type="submission" date="2018-02" db="EMBL/GenBank/DDBJ databases">
        <title>Subsurface microbial communities from deep shales in Ohio and West Virginia, USA.</title>
        <authorList>
            <person name="Wrighton K."/>
        </authorList>
    </citation>
    <scope>NUCLEOTIDE SEQUENCE [LARGE SCALE GENOMIC DNA]</scope>
    <source>
        <strain evidence="4 5">MARC-MIP3H16</strain>
    </source>
</reference>
<protein>
    <submittedName>
        <fullName evidence="4">Zinc transport system substrate-binding protein</fullName>
    </submittedName>
</protein>
<keyword evidence="3" id="KW-0732">Signal</keyword>
<dbReference type="InterPro" id="IPR006127">
    <property type="entry name" value="ZnuA-like"/>
</dbReference>
<comment type="caution">
    <text evidence="4">The sequence shown here is derived from an EMBL/GenBank/DDBJ whole genome shotgun (WGS) entry which is preliminary data.</text>
</comment>
<evidence type="ECO:0000313" key="4">
    <source>
        <dbReference type="EMBL" id="PPK61979.1"/>
    </source>
</evidence>
<dbReference type="Proteomes" id="UP000239861">
    <property type="component" value="Unassembled WGS sequence"/>
</dbReference>
<organism evidence="4 5">
    <name type="scientific">Malaciobacter marinus</name>
    <dbReference type="NCBI Taxonomy" id="505249"/>
    <lineage>
        <taxon>Bacteria</taxon>
        <taxon>Pseudomonadati</taxon>
        <taxon>Campylobacterota</taxon>
        <taxon>Epsilonproteobacteria</taxon>
        <taxon>Campylobacterales</taxon>
        <taxon>Arcobacteraceae</taxon>
        <taxon>Malaciobacter</taxon>
    </lineage>
</organism>
<name>A0AB36ZXH9_9BACT</name>
<dbReference type="GO" id="GO:0030001">
    <property type="term" value="P:metal ion transport"/>
    <property type="evidence" value="ECO:0007669"/>
    <property type="project" value="InterPro"/>
</dbReference>
<comment type="similarity">
    <text evidence="1">Belongs to the bacterial solute-binding protein 9 family.</text>
</comment>
<accession>A0AB36ZXH9</accession>
<dbReference type="Pfam" id="PF01297">
    <property type="entry name" value="ZnuA"/>
    <property type="match status" value="1"/>
</dbReference>
<dbReference type="InterPro" id="IPR050492">
    <property type="entry name" value="Bact_metal-bind_prot9"/>
</dbReference>
<evidence type="ECO:0000256" key="3">
    <source>
        <dbReference type="ARBA" id="ARBA00022729"/>
    </source>
</evidence>
<dbReference type="AlphaFoldDB" id="A0AB36ZXH9"/>
<dbReference type="RefSeq" id="WP_104411953.1">
    <property type="nucleotide sequence ID" value="NZ_PTIW01000006.1"/>
</dbReference>